<accession>Q114E3</accession>
<name>Q114E3_TRIEI</name>
<proteinExistence type="predicted"/>
<dbReference type="PROSITE" id="PS51257">
    <property type="entry name" value="PROKAR_LIPOPROTEIN"/>
    <property type="match status" value="1"/>
</dbReference>
<dbReference type="AlphaFoldDB" id="Q114E3"/>
<evidence type="ECO:0008006" key="3">
    <source>
        <dbReference type="Google" id="ProtNLM"/>
    </source>
</evidence>
<dbReference type="eggNOG" id="ENOG5032USM">
    <property type="taxonomic scope" value="Bacteria"/>
</dbReference>
<feature type="compositionally biased region" description="Gly residues" evidence="1">
    <location>
        <begin position="113"/>
        <end position="137"/>
    </location>
</feature>
<sequence>MTEPRKIKRSIVITLVLISSISLIACASRRYRREVYRSLEDCYKEWGIVVECEPVTDGSYSSEYYYGPYYYQSGYSGRYFYRNSNSSYQPVPSNAGILQSPSGKSTTSVGTVNRGGFGSRGGRGSGSSLGGRGGGKG</sequence>
<evidence type="ECO:0000313" key="2">
    <source>
        <dbReference type="EMBL" id="ABG51131.1"/>
    </source>
</evidence>
<dbReference type="EMBL" id="CP000393">
    <property type="protein sequence ID" value="ABG51131.1"/>
    <property type="molecule type" value="Genomic_DNA"/>
</dbReference>
<gene>
    <name evidence="2" type="ordered locus">Tery_1875</name>
</gene>
<dbReference type="KEGG" id="ter:Tery_1875"/>
<protein>
    <recommendedName>
        <fullName evidence="3">Lipoprotein</fullName>
    </recommendedName>
</protein>
<dbReference type="OrthoDB" id="468231at2"/>
<evidence type="ECO:0000256" key="1">
    <source>
        <dbReference type="SAM" id="MobiDB-lite"/>
    </source>
</evidence>
<reference evidence="2" key="1">
    <citation type="submission" date="2006-06" db="EMBL/GenBank/DDBJ databases">
        <title>Complete sequence of Trichodesmium erythraeum IMS101.</title>
        <authorList>
            <consortium name="US DOE Joint Genome Institute"/>
            <person name="Copeland A."/>
            <person name="Lucas S."/>
            <person name="Lapidus A."/>
            <person name="Barry K."/>
            <person name="Detter J.C."/>
            <person name="Glavina del Rio T."/>
            <person name="Hammon N."/>
            <person name="Israni S."/>
            <person name="Dalin E."/>
            <person name="Tice H."/>
            <person name="Pitluck S."/>
            <person name="Kiss H."/>
            <person name="Munk A.C."/>
            <person name="Brettin T."/>
            <person name="Bruce D."/>
            <person name="Han C."/>
            <person name="Tapia R."/>
            <person name="Gilna P."/>
            <person name="Schmutz J."/>
            <person name="Larimer F."/>
            <person name="Land M."/>
            <person name="Hauser L."/>
            <person name="Kyrpides N."/>
            <person name="Kim E."/>
            <person name="Richardson P."/>
        </authorList>
    </citation>
    <scope>NUCLEOTIDE SEQUENCE [LARGE SCALE GENOMIC DNA]</scope>
    <source>
        <strain evidence="2">IMS101</strain>
    </source>
</reference>
<organism evidence="2">
    <name type="scientific">Trichodesmium erythraeum (strain IMS101)</name>
    <dbReference type="NCBI Taxonomy" id="203124"/>
    <lineage>
        <taxon>Bacteria</taxon>
        <taxon>Bacillati</taxon>
        <taxon>Cyanobacteriota</taxon>
        <taxon>Cyanophyceae</taxon>
        <taxon>Oscillatoriophycideae</taxon>
        <taxon>Oscillatoriales</taxon>
        <taxon>Microcoleaceae</taxon>
        <taxon>Trichodesmium</taxon>
    </lineage>
</organism>
<dbReference type="HOGENOM" id="CLU_1871135_0_0_3"/>
<feature type="region of interest" description="Disordered" evidence="1">
    <location>
        <begin position="89"/>
        <end position="137"/>
    </location>
</feature>
<feature type="compositionally biased region" description="Polar residues" evidence="1">
    <location>
        <begin position="89"/>
        <end position="111"/>
    </location>
</feature>
<dbReference type="RefSeq" id="WP_011611504.1">
    <property type="nucleotide sequence ID" value="NC_008312.1"/>
</dbReference>